<name>A0A814FNC7_9BILA</name>
<reference evidence="2" key="1">
    <citation type="submission" date="2021-02" db="EMBL/GenBank/DDBJ databases">
        <authorList>
            <person name="Nowell W R."/>
        </authorList>
    </citation>
    <scope>NUCLEOTIDE SEQUENCE</scope>
    <source>
        <strain evidence="2">Ploen Becks lab</strain>
    </source>
</reference>
<comment type="caution">
    <text evidence="2">The sequence shown here is derived from an EMBL/GenBank/DDBJ whole genome shotgun (WGS) entry which is preliminary data.</text>
</comment>
<protein>
    <submittedName>
        <fullName evidence="2">Uncharacterized protein</fullName>
    </submittedName>
</protein>
<dbReference type="OrthoDB" id="191979at2759"/>
<sequence>MAETTTQEVVYHKKMIKELKGVKIHSKILNLDFTAYVQDESCPTQQRCHILTLHDVGCDHTSFQELIACPEMAELKNRIIWIHVDLPGQEPNAEDIPKASYPSLQELAQELILVLNHFNLHEVTVLGEGAGANIAARFAIQYPNRCLGLGLIHPTGATASFFQIFKEKVNHLLEPPRTNHMNTSDEAYLIWHHFGHGNQNDHLVQANIKDFRDQLYHNRNTKNLALFIESFLNRTNIIDKLGELTVDVLIVVGKKASAESECKNFYRGLYESRKSDLKKLANSALLEVDNVADVMGENPDKLALALQFFLQGIGLLPAMPMKKELKGLGRLSRAFSMEDADKPHH</sequence>
<dbReference type="AlphaFoldDB" id="A0A814FNC7"/>
<dbReference type="Gene3D" id="3.40.50.1820">
    <property type="entry name" value="alpha/beta hydrolase"/>
    <property type="match status" value="1"/>
</dbReference>
<dbReference type="InterPro" id="IPR029058">
    <property type="entry name" value="AB_hydrolase_fold"/>
</dbReference>
<evidence type="ECO:0000313" key="3">
    <source>
        <dbReference type="Proteomes" id="UP000663879"/>
    </source>
</evidence>
<dbReference type="InterPro" id="IPR004142">
    <property type="entry name" value="NDRG"/>
</dbReference>
<comment type="similarity">
    <text evidence="1">Belongs to the NDRG family.</text>
</comment>
<dbReference type="PANTHER" id="PTHR11034">
    <property type="entry name" value="N-MYC DOWNSTREAM REGULATED"/>
    <property type="match status" value="1"/>
</dbReference>
<dbReference type="EMBL" id="CAJNOC010003461">
    <property type="protein sequence ID" value="CAF0983644.1"/>
    <property type="molecule type" value="Genomic_DNA"/>
</dbReference>
<evidence type="ECO:0000256" key="1">
    <source>
        <dbReference type="ARBA" id="ARBA00005598"/>
    </source>
</evidence>
<proteinExistence type="inferred from homology"/>
<keyword evidence="3" id="KW-1185">Reference proteome</keyword>
<evidence type="ECO:0000313" key="2">
    <source>
        <dbReference type="EMBL" id="CAF0983644.1"/>
    </source>
</evidence>
<dbReference type="Proteomes" id="UP000663879">
    <property type="component" value="Unassembled WGS sequence"/>
</dbReference>
<accession>A0A814FNC7</accession>
<gene>
    <name evidence="2" type="ORF">OXX778_LOCUS15551</name>
</gene>
<organism evidence="2 3">
    <name type="scientific">Brachionus calyciflorus</name>
    <dbReference type="NCBI Taxonomy" id="104777"/>
    <lineage>
        <taxon>Eukaryota</taxon>
        <taxon>Metazoa</taxon>
        <taxon>Spiralia</taxon>
        <taxon>Gnathifera</taxon>
        <taxon>Rotifera</taxon>
        <taxon>Eurotatoria</taxon>
        <taxon>Monogononta</taxon>
        <taxon>Pseudotrocha</taxon>
        <taxon>Ploima</taxon>
        <taxon>Brachionidae</taxon>
        <taxon>Brachionus</taxon>
    </lineage>
</organism>
<dbReference type="SUPFAM" id="SSF53474">
    <property type="entry name" value="alpha/beta-Hydrolases"/>
    <property type="match status" value="1"/>
</dbReference>
<dbReference type="Pfam" id="PF03096">
    <property type="entry name" value="Ndr"/>
    <property type="match status" value="1"/>
</dbReference>